<evidence type="ECO:0000256" key="1">
    <source>
        <dbReference type="SAM" id="MobiDB-lite"/>
    </source>
</evidence>
<sequence length="459" mass="48888">MPRKVERGSRSMWNEAVDAEGTDNVTVLEKFPVSYHKETVPVEDSSPTLSSYPDLVPLSPNYILELTTNALRTNQPLCDPTYSPSGTAVLITPHGETLRTLRGASSLEKLQIMWTCLGARVDIARTRFKQYEQEYQKQKNEETYKSSLPITRSSLRPSAPLASPTPLASPAPLVSSASPPSTSTSRTRTPEPTRKALSAFSRSGSADPPERSPSAVGPSVRALVASIESALDLERGAATLNETAPRARSVESTRDSGGRNVWHSACELLDALSGRHPTSTSSPGSAGVATVVTAAVERGGQQSESAKSSAVLKDQVRLTSRDFDKNNPGLTPSLISSSRPSHRVNVAPNLLGIRCKSGLRDNALGKPQSKFPAPAPAIADAVELGGLNIETAETRARASTVELGGLNIETAETRARASAVERGVRMPATLTRKPNAGWKAWQAAEARLARVQIATKTSA</sequence>
<organism evidence="2 3">
    <name type="scientific">Mycena alexandri</name>
    <dbReference type="NCBI Taxonomy" id="1745969"/>
    <lineage>
        <taxon>Eukaryota</taxon>
        <taxon>Fungi</taxon>
        <taxon>Dikarya</taxon>
        <taxon>Basidiomycota</taxon>
        <taxon>Agaricomycotina</taxon>
        <taxon>Agaricomycetes</taxon>
        <taxon>Agaricomycetidae</taxon>
        <taxon>Agaricales</taxon>
        <taxon>Marasmiineae</taxon>
        <taxon>Mycenaceae</taxon>
        <taxon>Mycena</taxon>
    </lineage>
</organism>
<proteinExistence type="predicted"/>
<accession>A0AAD6S580</accession>
<evidence type="ECO:0000313" key="3">
    <source>
        <dbReference type="Proteomes" id="UP001218188"/>
    </source>
</evidence>
<comment type="caution">
    <text evidence="2">The sequence shown here is derived from an EMBL/GenBank/DDBJ whole genome shotgun (WGS) entry which is preliminary data.</text>
</comment>
<feature type="compositionally biased region" description="Low complexity" evidence="1">
    <location>
        <begin position="152"/>
        <end position="187"/>
    </location>
</feature>
<feature type="compositionally biased region" description="Basic and acidic residues" evidence="1">
    <location>
        <begin position="135"/>
        <end position="144"/>
    </location>
</feature>
<gene>
    <name evidence="2" type="ORF">C8F04DRAFT_1273776</name>
</gene>
<feature type="region of interest" description="Disordered" evidence="1">
    <location>
        <begin position="135"/>
        <end position="218"/>
    </location>
</feature>
<dbReference type="EMBL" id="JARJCM010000234">
    <property type="protein sequence ID" value="KAJ7021358.1"/>
    <property type="molecule type" value="Genomic_DNA"/>
</dbReference>
<feature type="compositionally biased region" description="Polar residues" evidence="1">
    <location>
        <begin position="328"/>
        <end position="339"/>
    </location>
</feature>
<name>A0AAD6S580_9AGAR</name>
<reference evidence="2" key="1">
    <citation type="submission" date="2023-03" db="EMBL/GenBank/DDBJ databases">
        <title>Massive genome expansion in bonnet fungi (Mycena s.s.) driven by repeated elements and novel gene families across ecological guilds.</title>
        <authorList>
            <consortium name="Lawrence Berkeley National Laboratory"/>
            <person name="Harder C.B."/>
            <person name="Miyauchi S."/>
            <person name="Viragh M."/>
            <person name="Kuo A."/>
            <person name="Thoen E."/>
            <person name="Andreopoulos B."/>
            <person name="Lu D."/>
            <person name="Skrede I."/>
            <person name="Drula E."/>
            <person name="Henrissat B."/>
            <person name="Morin E."/>
            <person name="Kohler A."/>
            <person name="Barry K."/>
            <person name="LaButti K."/>
            <person name="Morin E."/>
            <person name="Salamov A."/>
            <person name="Lipzen A."/>
            <person name="Mereny Z."/>
            <person name="Hegedus B."/>
            <person name="Baldrian P."/>
            <person name="Stursova M."/>
            <person name="Weitz H."/>
            <person name="Taylor A."/>
            <person name="Grigoriev I.V."/>
            <person name="Nagy L.G."/>
            <person name="Martin F."/>
            <person name="Kauserud H."/>
        </authorList>
    </citation>
    <scope>NUCLEOTIDE SEQUENCE</scope>
    <source>
        <strain evidence="2">CBHHK200</strain>
    </source>
</reference>
<evidence type="ECO:0000313" key="2">
    <source>
        <dbReference type="EMBL" id="KAJ7021358.1"/>
    </source>
</evidence>
<dbReference type="Proteomes" id="UP001218188">
    <property type="component" value="Unassembled WGS sequence"/>
</dbReference>
<dbReference type="AlphaFoldDB" id="A0AAD6S580"/>
<protein>
    <submittedName>
        <fullName evidence="2">Uncharacterized protein</fullName>
    </submittedName>
</protein>
<feature type="region of interest" description="Disordered" evidence="1">
    <location>
        <begin position="322"/>
        <end position="341"/>
    </location>
</feature>
<keyword evidence="3" id="KW-1185">Reference proteome</keyword>